<dbReference type="EMBL" id="UOGD01000064">
    <property type="protein sequence ID" value="VAX16868.1"/>
    <property type="molecule type" value="Genomic_DNA"/>
</dbReference>
<evidence type="ECO:0008006" key="2">
    <source>
        <dbReference type="Google" id="ProtNLM"/>
    </source>
</evidence>
<name>A0A3B1BZF2_9ZZZZ</name>
<gene>
    <name evidence="1" type="ORF">MNBD_IGNAVI01-1557</name>
</gene>
<sequence length="178" mass="20374">MNRNLKFINIVLLLFILAFASVNAQYYGDYKTRKNTQRIGAFIGYNHYSGGVFNNFRSFFIASIGLEYDFKFSERWGFGLKMDFIFPKYSIPNGLGLPDILIKYPSAMVKYYFSNSFSGLLGGGAEFIEDSVYGTVKVGAEYKMMLSDDWDIKPVFSYSIVNGFEDTYEIIFSIGKNF</sequence>
<reference evidence="1" key="1">
    <citation type="submission" date="2018-06" db="EMBL/GenBank/DDBJ databases">
        <authorList>
            <person name="Zhirakovskaya E."/>
        </authorList>
    </citation>
    <scope>NUCLEOTIDE SEQUENCE</scope>
</reference>
<protein>
    <recommendedName>
        <fullName evidence="2">Outer membrane protein beta-barrel domain-containing protein</fullName>
    </recommendedName>
</protein>
<evidence type="ECO:0000313" key="1">
    <source>
        <dbReference type="EMBL" id="VAX16868.1"/>
    </source>
</evidence>
<proteinExistence type="predicted"/>
<accession>A0A3B1BZF2</accession>
<organism evidence="1">
    <name type="scientific">hydrothermal vent metagenome</name>
    <dbReference type="NCBI Taxonomy" id="652676"/>
    <lineage>
        <taxon>unclassified sequences</taxon>
        <taxon>metagenomes</taxon>
        <taxon>ecological metagenomes</taxon>
    </lineage>
</organism>
<dbReference type="AlphaFoldDB" id="A0A3B1BZF2"/>